<feature type="transmembrane region" description="Helical" evidence="3">
    <location>
        <begin position="178"/>
        <end position="197"/>
    </location>
</feature>
<dbReference type="Proteomes" id="UP000008743">
    <property type="component" value="Unassembled WGS sequence"/>
</dbReference>
<evidence type="ECO:0000259" key="5">
    <source>
        <dbReference type="Pfam" id="PF25767"/>
    </source>
</evidence>
<dbReference type="InterPro" id="IPR016024">
    <property type="entry name" value="ARM-type_fold"/>
</dbReference>
<dbReference type="Pfam" id="PF12612">
    <property type="entry name" value="TFCD_C"/>
    <property type="match status" value="1"/>
</dbReference>
<organism evidence="6 7">
    <name type="scientific">Capsaspora owczarzaki (strain ATCC 30864)</name>
    <dbReference type="NCBI Taxonomy" id="595528"/>
    <lineage>
        <taxon>Eukaryota</taxon>
        <taxon>Filasterea</taxon>
        <taxon>Capsaspora</taxon>
    </lineage>
</organism>
<dbReference type="GO" id="GO:0048487">
    <property type="term" value="F:beta-tubulin binding"/>
    <property type="evidence" value="ECO:0007669"/>
    <property type="project" value="InterPro"/>
</dbReference>
<dbReference type="InterPro" id="IPR033162">
    <property type="entry name" value="TBCD"/>
</dbReference>
<dbReference type="Gene3D" id="1.25.10.10">
    <property type="entry name" value="Leucine-rich Repeat Variant"/>
    <property type="match status" value="1"/>
</dbReference>
<evidence type="ECO:0000259" key="4">
    <source>
        <dbReference type="Pfam" id="PF12612"/>
    </source>
</evidence>
<keyword evidence="1" id="KW-0143">Chaperone</keyword>
<dbReference type="GO" id="GO:0005096">
    <property type="term" value="F:GTPase activator activity"/>
    <property type="evidence" value="ECO:0007669"/>
    <property type="project" value="InterPro"/>
</dbReference>
<dbReference type="PhylomeDB" id="A0A0D2VU25"/>
<dbReference type="GO" id="GO:0007023">
    <property type="term" value="P:post-chaperonin tubulin folding pathway"/>
    <property type="evidence" value="ECO:0007669"/>
    <property type="project" value="InterPro"/>
</dbReference>
<dbReference type="InterPro" id="IPR022577">
    <property type="entry name" value="TBCD_C"/>
</dbReference>
<dbReference type="EMBL" id="KE346368">
    <property type="protein sequence ID" value="KJE94862.1"/>
    <property type="molecule type" value="Genomic_DNA"/>
</dbReference>
<dbReference type="GO" id="GO:0000226">
    <property type="term" value="P:microtubule cytoskeleton organization"/>
    <property type="evidence" value="ECO:0007669"/>
    <property type="project" value="TreeGrafter"/>
</dbReference>
<evidence type="ECO:0000256" key="1">
    <source>
        <dbReference type="ARBA" id="ARBA00023186"/>
    </source>
</evidence>
<evidence type="ECO:0000313" key="7">
    <source>
        <dbReference type="Proteomes" id="UP000008743"/>
    </source>
</evidence>
<dbReference type="SUPFAM" id="SSF48371">
    <property type="entry name" value="ARM repeat"/>
    <property type="match status" value="1"/>
</dbReference>
<sequence length="1283" mass="138529">MQTIDDQDQCQPQHFAEHSEVAALVAVVCAAIEQPSQATAPATNPAEEEEEELHKLTRACERIADVLQRYQELPQLLDRHLRMLVSPLMGALRTAMHRIGTSAVAGQPSTLQGNVAADVARLDAAARLLYALCKVRGFKTITNLFPNGVADLHEAMTYMRWSTSNRVGSAREPWETTYVLLLWLWVLAAIPFSLAIIDAQAADDLVAVCMARLPQGGKPSEAAALVLSRLLTRPDLCEKQLGGVLEVAIRDLSSSATAGASMSHVYKLIGVLALLTSLFQAARRADLAHAAPKVMAALETSQQLTTSTNALVIKLCIKLSQRLALAQLKPRLAAWRYQRGARSLTGNLAGSAETQSNSTEPHPANQEAEEQEKEDDSFLDHDTDPAVVESAIEHMLGGLRNKDTIVRWSAAKGIGRITARLPLFMADQVVDAVIALASPSELEHAWHGSCLAVAELSRHGLILPARLADVVPIVLNCVTYDVRRGATSVGSNVRDAACYACWSFARAYTPETLLPFLPALTTALVVQAVFDREVNCRRAASASLQELVGRQKGSVPNGIDIIVLADYIAVGNIRHAMLEVAPAIAAIHPRQYATAMVKHLVRYTCKHWDASMRQLAAAALHRLTFVHPACMVEPSTAAKQAQSPVEMLLSSTAAVDTVTRHGALLGLGCIVHGLSIVQSLAAERSKLKEQPSSGGWSDDVAKFVDTPQFWKTAALQVPSSTALEIALLPQTFEANAPLLKGATGELLITGICVLIHRLCIAGVAEGVRAHRAESTPGIDFAAWQRIVDRRLFRDVEDYSEAVDAFYSMAFHLQTEDAELLALVDRYLAACDPTSTAAATPREGIIQALGRLPVQRLLPQYTSAETASAPAALTRLFASLARMVRTRDGPHAVTAGARKCAATSLASLTLALHEQLDSSNFTLAATSALNRFLPETLDALLTGLLDYTIDNRGDIGSLVREACIAALGNIFSRFYNETAENPAAVGLLSHFTPSDKASVATMFARSLVRMSLEKIERTRDQAGQTLSRLASLARVSSDLLHATEIQQLLPLSSDIQWLSPASCFPVAVHFLHMEAYRHDALCGLLISIGGLTESLVRFSHLALVQLVRDIRQPEHCQQLATALVDVFRTYRKVDRVSIPILKALDILLNDGTLALLLEKGGSDSLVPSLFEGCVEELARCADPSKLFIGINVFCGMMQFSSGGIREKALVQLGSNLAHRFPKVRKAAADQLFVALMTYSDGLPEDDVAAASDVLSEALWDGSIDEAKSSRDRVCALLHIASPGL</sequence>
<dbReference type="InterPro" id="IPR011989">
    <property type="entry name" value="ARM-like"/>
</dbReference>
<dbReference type="InParanoid" id="A0A0D2VU25"/>
<protein>
    <submittedName>
        <fullName evidence="6">Uncharacterized protein</fullName>
    </submittedName>
</protein>
<dbReference type="eggNOG" id="KOG1943">
    <property type="taxonomic scope" value="Eukaryota"/>
</dbReference>
<keyword evidence="3" id="KW-0472">Membrane</keyword>
<name>A0A0D2VU25_CAPO3</name>
<dbReference type="InterPro" id="IPR058033">
    <property type="entry name" value="ARM_TBCD_2nd"/>
</dbReference>
<feature type="domain" description="Tubulin-folding cofactor D C-terminal" evidence="4">
    <location>
        <begin position="1003"/>
        <end position="1184"/>
    </location>
</feature>
<gene>
    <name evidence="6" type="ORF">CAOG_008892</name>
</gene>
<evidence type="ECO:0000313" key="6">
    <source>
        <dbReference type="EMBL" id="KJE94862.1"/>
    </source>
</evidence>
<dbReference type="Pfam" id="PF23579">
    <property type="entry name" value="ARM_TBCD"/>
    <property type="match status" value="1"/>
</dbReference>
<reference evidence="7" key="1">
    <citation type="submission" date="2011-02" db="EMBL/GenBank/DDBJ databases">
        <title>The Genome Sequence of Capsaspora owczarzaki ATCC 30864.</title>
        <authorList>
            <person name="Russ C."/>
            <person name="Cuomo C."/>
            <person name="Burger G."/>
            <person name="Gray M.W."/>
            <person name="Holland P.W.H."/>
            <person name="King N."/>
            <person name="Lang F.B.F."/>
            <person name="Roger A.J."/>
            <person name="Ruiz-Trillo I."/>
            <person name="Young S.K."/>
            <person name="Zeng Q."/>
            <person name="Gargeya S."/>
            <person name="Alvarado L."/>
            <person name="Berlin A."/>
            <person name="Chapman S.B."/>
            <person name="Chen Z."/>
            <person name="Freedman E."/>
            <person name="Gellesch M."/>
            <person name="Goldberg J."/>
            <person name="Griggs A."/>
            <person name="Gujja S."/>
            <person name="Heilman E."/>
            <person name="Heiman D."/>
            <person name="Howarth C."/>
            <person name="Mehta T."/>
            <person name="Neiman D."/>
            <person name="Pearson M."/>
            <person name="Roberts A."/>
            <person name="Saif S."/>
            <person name="Shea T."/>
            <person name="Shenoy N."/>
            <person name="Sisk P."/>
            <person name="Stolte C."/>
            <person name="Sykes S."/>
            <person name="White J."/>
            <person name="Yandava C."/>
            <person name="Haas B."/>
            <person name="Nusbaum C."/>
            <person name="Birren B."/>
        </authorList>
    </citation>
    <scope>NUCLEOTIDE SEQUENCE</scope>
    <source>
        <strain evidence="7">ATCC 30864</strain>
    </source>
</reference>
<dbReference type="GO" id="GO:0007021">
    <property type="term" value="P:tubulin complex assembly"/>
    <property type="evidence" value="ECO:0007669"/>
    <property type="project" value="InterPro"/>
</dbReference>
<feature type="domain" description="Tubulin-folding cofactor D ARM repeats" evidence="5">
    <location>
        <begin position="312"/>
        <end position="559"/>
    </location>
</feature>
<keyword evidence="3" id="KW-1133">Transmembrane helix</keyword>
<keyword evidence="7" id="KW-1185">Reference proteome</keyword>
<feature type="region of interest" description="Disordered" evidence="2">
    <location>
        <begin position="349"/>
        <end position="381"/>
    </location>
</feature>
<dbReference type="RefSeq" id="XP_011270554.1">
    <property type="nucleotide sequence ID" value="XM_011272252.1"/>
</dbReference>
<feature type="compositionally biased region" description="Polar residues" evidence="2">
    <location>
        <begin position="349"/>
        <end position="360"/>
    </location>
</feature>
<dbReference type="PANTHER" id="PTHR12658">
    <property type="entry name" value="BETA-TUBULIN COFACTOR D"/>
    <property type="match status" value="1"/>
</dbReference>
<accession>A0A0D2VU25</accession>
<dbReference type="STRING" id="595528.A0A0D2VU25"/>
<dbReference type="OrthoDB" id="10253476at2759"/>
<keyword evidence="3" id="KW-0812">Transmembrane</keyword>
<dbReference type="Pfam" id="PF25767">
    <property type="entry name" value="ARM_TBCD_2nd"/>
    <property type="match status" value="1"/>
</dbReference>
<proteinExistence type="predicted"/>
<dbReference type="PANTHER" id="PTHR12658:SF0">
    <property type="entry name" value="TUBULIN-SPECIFIC CHAPERONE D"/>
    <property type="match status" value="1"/>
</dbReference>
<evidence type="ECO:0000256" key="2">
    <source>
        <dbReference type="SAM" id="MobiDB-lite"/>
    </source>
</evidence>
<evidence type="ECO:0000256" key="3">
    <source>
        <dbReference type="SAM" id="Phobius"/>
    </source>
</evidence>